<dbReference type="GO" id="GO:0004527">
    <property type="term" value="F:exonuclease activity"/>
    <property type="evidence" value="ECO:0007669"/>
    <property type="project" value="UniProtKB-KW"/>
</dbReference>
<name>A0A1M5DCZ1_9BACE</name>
<dbReference type="PANTHER" id="PTHR41349:SF1">
    <property type="entry name" value="PROTEIN CBG08683"/>
    <property type="match status" value="1"/>
</dbReference>
<reference evidence="3 4" key="1">
    <citation type="submission" date="2016-11" db="EMBL/GenBank/DDBJ databases">
        <authorList>
            <person name="Jaros S."/>
            <person name="Januszkiewicz K."/>
            <person name="Wedrychowicz H."/>
        </authorList>
    </citation>
    <scope>NUCLEOTIDE SEQUENCE [LARGE SCALE GENOMIC DNA]</scope>
    <source>
        <strain evidence="3 4">DSM 26883</strain>
    </source>
</reference>
<sequence>MKKSLLLLFCLLGLISVCIAKPTKTFTVLQLNLWHEGSKVPNGYQGIVDVLDQVDADVVFLCEIRDFNGNKFMPRVLKDLEARGKHYYGETLGMVVGVLSKFKPDSLMRCCIVPGDEVRAMLKMVTTIDGQSISFYSCHLDYLHYECYMPRGYDGTTWKKMDKPITDENEVLKANRMAYRDETIRSFVQEVQSDIKQGRPVIMGGDFNEPSHLDWQADTKDLWDHNGAIIHWDCSMMLHEAGFKDTYREKYPNPVQYPGFTFPAGNKVAEQAKLEILAWAPDADERDRIDFIYYYPMNSKLSMKNCLLVGPSETVIRGKITENNSKDKFLTPSCIWPTDHKGNLVTFKIRRK</sequence>
<dbReference type="EMBL" id="FQVD01000028">
    <property type="protein sequence ID" value="SHF64869.1"/>
    <property type="molecule type" value="Genomic_DNA"/>
</dbReference>
<feature type="domain" description="Endonuclease/exonuclease/phosphatase" evidence="2">
    <location>
        <begin position="29"/>
        <end position="296"/>
    </location>
</feature>
<dbReference type="STRING" id="871325.SAMN05444349_12833"/>
<dbReference type="RefSeq" id="WP_025075537.1">
    <property type="nucleotide sequence ID" value="NZ_FQVD01000028.1"/>
</dbReference>
<keyword evidence="4" id="KW-1185">Reference proteome</keyword>
<proteinExistence type="predicted"/>
<feature type="signal peptide" evidence="1">
    <location>
        <begin position="1"/>
        <end position="20"/>
    </location>
</feature>
<dbReference type="Proteomes" id="UP000184436">
    <property type="component" value="Unassembled WGS sequence"/>
</dbReference>
<keyword evidence="3" id="KW-0540">Nuclease</keyword>
<evidence type="ECO:0000313" key="4">
    <source>
        <dbReference type="Proteomes" id="UP000184436"/>
    </source>
</evidence>
<feature type="chain" id="PRO_5030031345" evidence="1">
    <location>
        <begin position="21"/>
        <end position="352"/>
    </location>
</feature>
<evidence type="ECO:0000313" key="3">
    <source>
        <dbReference type="EMBL" id="SHF64869.1"/>
    </source>
</evidence>
<organism evidence="3 4">
    <name type="scientific">Bacteroides faecichinchillae</name>
    <dbReference type="NCBI Taxonomy" id="871325"/>
    <lineage>
        <taxon>Bacteria</taxon>
        <taxon>Pseudomonadati</taxon>
        <taxon>Bacteroidota</taxon>
        <taxon>Bacteroidia</taxon>
        <taxon>Bacteroidales</taxon>
        <taxon>Bacteroidaceae</taxon>
        <taxon>Bacteroides</taxon>
    </lineage>
</organism>
<dbReference type="AlphaFoldDB" id="A0A1M5DCZ1"/>
<keyword evidence="1" id="KW-0732">Signal</keyword>
<evidence type="ECO:0000256" key="1">
    <source>
        <dbReference type="SAM" id="SignalP"/>
    </source>
</evidence>
<evidence type="ECO:0000259" key="2">
    <source>
        <dbReference type="Pfam" id="PF03372"/>
    </source>
</evidence>
<dbReference type="PANTHER" id="PTHR41349">
    <property type="match status" value="1"/>
</dbReference>
<dbReference type="Pfam" id="PF03372">
    <property type="entry name" value="Exo_endo_phos"/>
    <property type="match status" value="1"/>
</dbReference>
<keyword evidence="3" id="KW-0269">Exonuclease</keyword>
<protein>
    <submittedName>
        <fullName evidence="3">Exonuclease III</fullName>
    </submittedName>
</protein>
<keyword evidence="3" id="KW-0378">Hydrolase</keyword>
<dbReference type="InterPro" id="IPR036691">
    <property type="entry name" value="Endo/exonu/phosph_ase_sf"/>
</dbReference>
<dbReference type="Gene3D" id="3.60.10.10">
    <property type="entry name" value="Endonuclease/exonuclease/phosphatase"/>
    <property type="match status" value="1"/>
</dbReference>
<dbReference type="OrthoDB" id="9794261at2"/>
<gene>
    <name evidence="3" type="ORF">SAMN05444349_12833</name>
</gene>
<dbReference type="InterPro" id="IPR005135">
    <property type="entry name" value="Endo/exonuclease/phosphatase"/>
</dbReference>
<accession>A0A1M5DCZ1</accession>
<dbReference type="SUPFAM" id="SSF56219">
    <property type="entry name" value="DNase I-like"/>
    <property type="match status" value="1"/>
</dbReference>